<dbReference type="GO" id="GO:0005524">
    <property type="term" value="F:ATP binding"/>
    <property type="evidence" value="ECO:0007669"/>
    <property type="project" value="UniProtKB-KW"/>
</dbReference>
<dbReference type="PRINTS" id="PR01652">
    <property type="entry name" value="SHAPEPROTEIN"/>
</dbReference>
<dbReference type="Pfam" id="PF06723">
    <property type="entry name" value="MreB_Mbl"/>
    <property type="match status" value="1"/>
</dbReference>
<dbReference type="PANTHER" id="PTHR42749">
    <property type="entry name" value="CELL SHAPE-DETERMINING PROTEIN MREB"/>
    <property type="match status" value="1"/>
</dbReference>
<dbReference type="GO" id="GO:0000902">
    <property type="term" value="P:cell morphogenesis"/>
    <property type="evidence" value="ECO:0007669"/>
    <property type="project" value="InterPro"/>
</dbReference>
<keyword evidence="5" id="KW-0133">Cell shape</keyword>
<evidence type="ECO:0000256" key="3">
    <source>
        <dbReference type="ARBA" id="ARBA00022741"/>
    </source>
</evidence>
<comment type="caution">
    <text evidence="7">The sequence shown here is derived from an EMBL/GenBank/DDBJ whole genome shotgun (WGS) entry which is preliminary data.</text>
</comment>
<accession>A0A2M7Z4E0</accession>
<gene>
    <name evidence="7" type="ORF">CO145_02810</name>
</gene>
<dbReference type="Proteomes" id="UP000231034">
    <property type="component" value="Unassembled WGS sequence"/>
</dbReference>
<keyword evidence="3" id="KW-0547">Nucleotide-binding</keyword>
<comment type="subcellular location">
    <subcellularLocation>
        <location evidence="1">Cytoplasm</location>
    </subcellularLocation>
</comment>
<evidence type="ECO:0000313" key="8">
    <source>
        <dbReference type="Proteomes" id="UP000231034"/>
    </source>
</evidence>
<dbReference type="SUPFAM" id="SSF53067">
    <property type="entry name" value="Actin-like ATPase domain"/>
    <property type="match status" value="2"/>
</dbReference>
<dbReference type="InterPro" id="IPR004753">
    <property type="entry name" value="MreB"/>
</dbReference>
<dbReference type="InterPro" id="IPR043129">
    <property type="entry name" value="ATPase_NBD"/>
</dbReference>
<dbReference type="NCBIfam" id="NF010539">
    <property type="entry name" value="PRK13927.1"/>
    <property type="match status" value="1"/>
</dbReference>
<evidence type="ECO:0000256" key="6">
    <source>
        <dbReference type="ARBA" id="ARBA00023458"/>
    </source>
</evidence>
<dbReference type="GO" id="GO:0005737">
    <property type="term" value="C:cytoplasm"/>
    <property type="evidence" value="ECO:0007669"/>
    <property type="project" value="UniProtKB-SubCell"/>
</dbReference>
<evidence type="ECO:0000256" key="1">
    <source>
        <dbReference type="ARBA" id="ARBA00004496"/>
    </source>
</evidence>
<reference evidence="8" key="1">
    <citation type="submission" date="2017-09" db="EMBL/GenBank/DDBJ databases">
        <title>Depth-based differentiation of microbial function through sediment-hosted aquifers and enrichment of novel symbionts in the deep terrestrial subsurface.</title>
        <authorList>
            <person name="Probst A.J."/>
            <person name="Ladd B."/>
            <person name="Jarett J.K."/>
            <person name="Geller-Mcgrath D.E."/>
            <person name="Sieber C.M.K."/>
            <person name="Emerson J.B."/>
            <person name="Anantharaman K."/>
            <person name="Thomas B.C."/>
            <person name="Malmstrom R."/>
            <person name="Stieglmeier M."/>
            <person name="Klingl A."/>
            <person name="Woyke T."/>
            <person name="Ryan C.M."/>
            <person name="Banfield J.F."/>
        </authorList>
    </citation>
    <scope>NUCLEOTIDE SEQUENCE [LARGE SCALE GENOMIC DNA]</scope>
</reference>
<dbReference type="AlphaFoldDB" id="A0A2M7Z4E0"/>
<protein>
    <submittedName>
        <fullName evidence="7">Rod shape-determining protein</fullName>
    </submittedName>
</protein>
<evidence type="ECO:0000256" key="4">
    <source>
        <dbReference type="ARBA" id="ARBA00022840"/>
    </source>
</evidence>
<dbReference type="GO" id="GO:0008360">
    <property type="term" value="P:regulation of cell shape"/>
    <property type="evidence" value="ECO:0007669"/>
    <property type="project" value="UniProtKB-KW"/>
</dbReference>
<dbReference type="EMBL" id="PFVR01000098">
    <property type="protein sequence ID" value="PJA84012.1"/>
    <property type="molecule type" value="Genomic_DNA"/>
</dbReference>
<dbReference type="PANTHER" id="PTHR42749:SF1">
    <property type="entry name" value="CELL SHAPE-DETERMINING PROTEIN MREB"/>
    <property type="match status" value="1"/>
</dbReference>
<dbReference type="Gene3D" id="3.30.420.40">
    <property type="match status" value="1"/>
</dbReference>
<evidence type="ECO:0000256" key="2">
    <source>
        <dbReference type="ARBA" id="ARBA00022490"/>
    </source>
</evidence>
<sequence length="277" mass="30135">MLSKISRLFSEDIAIDLGTANSEVYVRGRGIVIQEPSVVAVNQKTGQILAIGLEAKKMVGRTPAHIVATRPLRSGVISDFEVTEQMLRYFIEKAQKKRFVLNPRPRIIVGIPCGVTEVEKKAVIDAGKSAGAREVFLIEEPMAAALGARLPVQEAGGNFVVDIGGGTCEVAIISLGGIVLAKSLRIAGDRLNEDIIQFAQEEYKLLIGERTAEAIKIGIGSAYPLKEKRELPMRGRNLVTGLPEEILVSDEDIRRAMEKSVRQIVIEIKTAVEETPP</sequence>
<name>A0A2M7Z4E0_9BACT</name>
<dbReference type="InterPro" id="IPR056546">
    <property type="entry name" value="MreB_MamK-like"/>
</dbReference>
<organism evidence="7 8">
    <name type="scientific">Candidatus Nealsonbacteria bacterium CG_4_9_14_3_um_filter_37_13</name>
    <dbReference type="NCBI Taxonomy" id="1974695"/>
    <lineage>
        <taxon>Bacteria</taxon>
        <taxon>Candidatus Nealsoniibacteriota</taxon>
    </lineage>
</organism>
<proteinExistence type="inferred from homology"/>
<dbReference type="CDD" id="cd10225">
    <property type="entry name" value="ASKHA_NBD_MreB-like"/>
    <property type="match status" value="1"/>
</dbReference>
<comment type="similarity">
    <text evidence="6">Belongs to the FtsA/MreB family.</text>
</comment>
<feature type="non-terminal residue" evidence="7">
    <location>
        <position position="277"/>
    </location>
</feature>
<evidence type="ECO:0000256" key="5">
    <source>
        <dbReference type="ARBA" id="ARBA00022960"/>
    </source>
</evidence>
<dbReference type="Gene3D" id="3.90.640.10">
    <property type="entry name" value="Actin, Chain A, domain 4"/>
    <property type="match status" value="1"/>
</dbReference>
<keyword evidence="2" id="KW-0963">Cytoplasm</keyword>
<evidence type="ECO:0000313" key="7">
    <source>
        <dbReference type="EMBL" id="PJA84012.1"/>
    </source>
</evidence>
<keyword evidence="4" id="KW-0067">ATP-binding</keyword>
<dbReference type="NCBIfam" id="TIGR00904">
    <property type="entry name" value="mreB"/>
    <property type="match status" value="1"/>
</dbReference>